<feature type="region of interest" description="Disordered" evidence="1">
    <location>
        <begin position="1"/>
        <end position="23"/>
    </location>
</feature>
<evidence type="ECO:0000313" key="3">
    <source>
        <dbReference type="Proteomes" id="UP000054018"/>
    </source>
</evidence>
<accession>A0A0C9ZAV1</accession>
<evidence type="ECO:0000256" key="1">
    <source>
        <dbReference type="SAM" id="MobiDB-lite"/>
    </source>
</evidence>
<reference evidence="2 3" key="1">
    <citation type="submission" date="2014-04" db="EMBL/GenBank/DDBJ databases">
        <authorList>
            <consortium name="DOE Joint Genome Institute"/>
            <person name="Kuo A."/>
            <person name="Kohler A."/>
            <person name="Costa M.D."/>
            <person name="Nagy L.G."/>
            <person name="Floudas D."/>
            <person name="Copeland A."/>
            <person name="Barry K.W."/>
            <person name="Cichocki N."/>
            <person name="Veneault-Fourrey C."/>
            <person name="LaButti K."/>
            <person name="Lindquist E.A."/>
            <person name="Lipzen A."/>
            <person name="Lundell T."/>
            <person name="Morin E."/>
            <person name="Murat C."/>
            <person name="Sun H."/>
            <person name="Tunlid A."/>
            <person name="Henrissat B."/>
            <person name="Grigoriev I.V."/>
            <person name="Hibbett D.S."/>
            <person name="Martin F."/>
            <person name="Nordberg H.P."/>
            <person name="Cantor M.N."/>
            <person name="Hua S.X."/>
        </authorList>
    </citation>
    <scope>NUCLEOTIDE SEQUENCE [LARGE SCALE GENOMIC DNA]</scope>
    <source>
        <strain evidence="2 3">441</strain>
    </source>
</reference>
<dbReference type="AlphaFoldDB" id="A0A0C9ZAV1"/>
<organism evidence="2 3">
    <name type="scientific">Pisolithus microcarpus 441</name>
    <dbReference type="NCBI Taxonomy" id="765257"/>
    <lineage>
        <taxon>Eukaryota</taxon>
        <taxon>Fungi</taxon>
        <taxon>Dikarya</taxon>
        <taxon>Basidiomycota</taxon>
        <taxon>Agaricomycotina</taxon>
        <taxon>Agaricomycetes</taxon>
        <taxon>Agaricomycetidae</taxon>
        <taxon>Boletales</taxon>
        <taxon>Sclerodermatineae</taxon>
        <taxon>Pisolithaceae</taxon>
        <taxon>Pisolithus</taxon>
    </lineage>
</organism>
<protein>
    <submittedName>
        <fullName evidence="2">Uncharacterized protein</fullName>
    </submittedName>
</protein>
<proteinExistence type="predicted"/>
<keyword evidence="3" id="KW-1185">Reference proteome</keyword>
<sequence length="81" mass="8877">MPSTLTGRAFEPRNDRPPAPSALDVSRTYARRCGGAADVCRSPLLRTDARDTPCRSSVNASALVWKVLSRPRRRGDLDIPV</sequence>
<dbReference type="HOGENOM" id="CLU_2574755_0_0_1"/>
<evidence type="ECO:0000313" key="2">
    <source>
        <dbReference type="EMBL" id="KIK26396.1"/>
    </source>
</evidence>
<gene>
    <name evidence="2" type="ORF">PISMIDRAFT_274642</name>
</gene>
<dbReference type="EMBL" id="KN833702">
    <property type="protein sequence ID" value="KIK26396.1"/>
    <property type="molecule type" value="Genomic_DNA"/>
</dbReference>
<name>A0A0C9ZAV1_9AGAM</name>
<dbReference type="Proteomes" id="UP000054018">
    <property type="component" value="Unassembled WGS sequence"/>
</dbReference>
<reference evidence="3" key="2">
    <citation type="submission" date="2015-01" db="EMBL/GenBank/DDBJ databases">
        <title>Evolutionary Origins and Diversification of the Mycorrhizal Mutualists.</title>
        <authorList>
            <consortium name="DOE Joint Genome Institute"/>
            <consortium name="Mycorrhizal Genomics Consortium"/>
            <person name="Kohler A."/>
            <person name="Kuo A."/>
            <person name="Nagy L.G."/>
            <person name="Floudas D."/>
            <person name="Copeland A."/>
            <person name="Barry K.W."/>
            <person name="Cichocki N."/>
            <person name="Veneault-Fourrey C."/>
            <person name="LaButti K."/>
            <person name="Lindquist E.A."/>
            <person name="Lipzen A."/>
            <person name="Lundell T."/>
            <person name="Morin E."/>
            <person name="Murat C."/>
            <person name="Riley R."/>
            <person name="Ohm R."/>
            <person name="Sun H."/>
            <person name="Tunlid A."/>
            <person name="Henrissat B."/>
            <person name="Grigoriev I.V."/>
            <person name="Hibbett D.S."/>
            <person name="Martin F."/>
        </authorList>
    </citation>
    <scope>NUCLEOTIDE SEQUENCE [LARGE SCALE GENOMIC DNA]</scope>
    <source>
        <strain evidence="3">441</strain>
    </source>
</reference>